<evidence type="ECO:0000256" key="1">
    <source>
        <dbReference type="ARBA" id="ARBA00012528"/>
    </source>
</evidence>
<geneLocation type="plasmid" evidence="5 6">
    <name>pRUNSL02</name>
</geneLocation>
<feature type="domain" description="GGDEF" evidence="4">
    <location>
        <begin position="122"/>
        <end position="258"/>
    </location>
</feature>
<dbReference type="GO" id="GO:0052621">
    <property type="term" value="F:diguanylate cyclase activity"/>
    <property type="evidence" value="ECO:0007669"/>
    <property type="project" value="UniProtKB-EC"/>
</dbReference>
<organism evidence="5 6">
    <name type="scientific">Runella slithyformis (strain ATCC 29530 / DSM 19594 / LMG 11500 / NCIMB 11436 / LSU 4)</name>
    <dbReference type="NCBI Taxonomy" id="761193"/>
    <lineage>
        <taxon>Bacteria</taxon>
        <taxon>Pseudomonadati</taxon>
        <taxon>Bacteroidota</taxon>
        <taxon>Cytophagia</taxon>
        <taxon>Cytophagales</taxon>
        <taxon>Spirosomataceae</taxon>
        <taxon>Runella</taxon>
    </lineage>
</organism>
<dbReference type="CDD" id="cd01949">
    <property type="entry name" value="GGDEF"/>
    <property type="match status" value="1"/>
</dbReference>
<keyword evidence="6" id="KW-1185">Reference proteome</keyword>
<proteinExistence type="predicted"/>
<dbReference type="Proteomes" id="UP000000493">
    <property type="component" value="Plasmid pRUNSL02"/>
</dbReference>
<dbReference type="InterPro" id="IPR000160">
    <property type="entry name" value="GGDEF_dom"/>
</dbReference>
<evidence type="ECO:0000259" key="4">
    <source>
        <dbReference type="PROSITE" id="PS50887"/>
    </source>
</evidence>
<dbReference type="InterPro" id="IPR050469">
    <property type="entry name" value="Diguanylate_Cyclase"/>
</dbReference>
<gene>
    <name evidence="5" type="ordered locus">Runsl_5964</name>
</gene>
<feature type="transmembrane region" description="Helical" evidence="3">
    <location>
        <begin position="58"/>
        <end position="80"/>
    </location>
</feature>
<dbReference type="EMBL" id="CP002861">
    <property type="protein sequence ID" value="AEI52100.1"/>
    <property type="molecule type" value="Genomic_DNA"/>
</dbReference>
<accession>A0A7U3ZRM3</accession>
<dbReference type="SUPFAM" id="SSF55073">
    <property type="entry name" value="Nucleotide cyclase"/>
    <property type="match status" value="1"/>
</dbReference>
<feature type="transmembrane region" description="Helical" evidence="3">
    <location>
        <begin position="20"/>
        <end position="38"/>
    </location>
</feature>
<reference evidence="6" key="1">
    <citation type="submission" date="2011-06" db="EMBL/GenBank/DDBJ databases">
        <title>The complete genome of plasmid 2 of Runella slithyformis DSM 19594.</title>
        <authorList>
            <consortium name="US DOE Joint Genome Institute (JGI-PGF)"/>
            <person name="Lucas S."/>
            <person name="Han J."/>
            <person name="Lapidus A."/>
            <person name="Bruce D."/>
            <person name="Goodwin L."/>
            <person name="Pitluck S."/>
            <person name="Peters L."/>
            <person name="Kyrpides N."/>
            <person name="Mavromatis K."/>
            <person name="Ivanova N."/>
            <person name="Ovchinnikova G."/>
            <person name="Zhang X."/>
            <person name="Misra M."/>
            <person name="Detter J.C."/>
            <person name="Tapia R."/>
            <person name="Han C."/>
            <person name="Land M."/>
            <person name="Hauser L."/>
            <person name="Markowitz V."/>
            <person name="Cheng J.-F."/>
            <person name="Hugenholtz P."/>
            <person name="Woyke T."/>
            <person name="Wu D."/>
            <person name="Tindall B."/>
            <person name="Faehrich R."/>
            <person name="Brambilla E."/>
            <person name="Klenk H.-P."/>
            <person name="Eisen J.A."/>
        </authorList>
    </citation>
    <scope>NUCLEOTIDE SEQUENCE [LARGE SCALE GENOMIC DNA]</scope>
    <source>
        <strain evidence="6">ATCC 29530 / DSM 19594 / LMG 11500 / NCIMB 11436 / LSU 4</strain>
        <plasmid evidence="6">pRUNSL02</plasmid>
    </source>
</reference>
<dbReference type="InterPro" id="IPR029787">
    <property type="entry name" value="Nucleotide_cyclase"/>
</dbReference>
<dbReference type="PANTHER" id="PTHR45138">
    <property type="entry name" value="REGULATORY COMPONENTS OF SENSORY TRANSDUCTION SYSTEM"/>
    <property type="match status" value="1"/>
</dbReference>
<evidence type="ECO:0000313" key="6">
    <source>
        <dbReference type="Proteomes" id="UP000000493"/>
    </source>
</evidence>
<evidence type="ECO:0000256" key="3">
    <source>
        <dbReference type="SAM" id="Phobius"/>
    </source>
</evidence>
<evidence type="ECO:0000313" key="5">
    <source>
        <dbReference type="EMBL" id="AEI52100.1"/>
    </source>
</evidence>
<reference evidence="5 6" key="2">
    <citation type="journal article" date="2012" name="Stand. Genomic Sci.">
        <title>Complete genome sequence of the aquatic bacterium Runella slithyformis type strain (LSU 4(T)).</title>
        <authorList>
            <person name="Copeland A."/>
            <person name="Zhang X."/>
            <person name="Misra M."/>
            <person name="Lapidus A."/>
            <person name="Nolan M."/>
            <person name="Lucas S."/>
            <person name="Deshpande S."/>
            <person name="Cheng J.F."/>
            <person name="Tapia R."/>
            <person name="Goodwin L.A."/>
            <person name="Pitluck S."/>
            <person name="Liolios K."/>
            <person name="Pagani I."/>
            <person name="Ivanova N."/>
            <person name="Mikhailova N."/>
            <person name="Pati A."/>
            <person name="Chen A."/>
            <person name="Palaniappan K."/>
            <person name="Land M."/>
            <person name="Hauser L."/>
            <person name="Pan C."/>
            <person name="Jeffries C.D."/>
            <person name="Detter J.C."/>
            <person name="Brambilla E.M."/>
            <person name="Rohde M."/>
            <person name="Djao O.D."/>
            <person name="Goker M."/>
            <person name="Sikorski J."/>
            <person name="Tindall B.J."/>
            <person name="Woyke T."/>
            <person name="Bristow J."/>
            <person name="Eisen J.A."/>
            <person name="Markowitz V."/>
            <person name="Hugenholtz P."/>
            <person name="Kyrpides N.C."/>
            <person name="Klenk H.P."/>
            <person name="Mavromatis K."/>
        </authorList>
    </citation>
    <scope>NUCLEOTIDE SEQUENCE [LARGE SCALE GENOMIC DNA]</scope>
    <source>
        <strain evidence="6">ATCC 29530 / DSM 19594 / LMG 11500 / NCIMB 11436 / LSU 4</strain>
    </source>
</reference>
<name>A0A7U3ZRM3_RUNSL</name>
<dbReference type="PANTHER" id="PTHR45138:SF9">
    <property type="entry name" value="DIGUANYLATE CYCLASE DGCM-RELATED"/>
    <property type="match status" value="1"/>
</dbReference>
<dbReference type="PROSITE" id="PS50887">
    <property type="entry name" value="GGDEF"/>
    <property type="match status" value="1"/>
</dbReference>
<comment type="catalytic activity">
    <reaction evidence="2">
        <text>2 GTP = 3',3'-c-di-GMP + 2 diphosphate</text>
        <dbReference type="Rhea" id="RHEA:24898"/>
        <dbReference type="ChEBI" id="CHEBI:33019"/>
        <dbReference type="ChEBI" id="CHEBI:37565"/>
        <dbReference type="ChEBI" id="CHEBI:58805"/>
        <dbReference type="EC" id="2.7.7.65"/>
    </reaction>
</comment>
<dbReference type="SMART" id="SM00267">
    <property type="entry name" value="GGDEF"/>
    <property type="match status" value="1"/>
</dbReference>
<keyword evidence="3" id="KW-0472">Membrane</keyword>
<dbReference type="KEGG" id="rsi:Runsl_5964"/>
<dbReference type="InterPro" id="IPR043128">
    <property type="entry name" value="Rev_trsase/Diguanyl_cyclase"/>
</dbReference>
<dbReference type="EC" id="2.7.7.65" evidence="1"/>
<keyword evidence="3" id="KW-1133">Transmembrane helix</keyword>
<keyword evidence="3" id="KW-0812">Transmembrane</keyword>
<protein>
    <recommendedName>
        <fullName evidence="1">diguanylate cyclase</fullName>
        <ecNumber evidence="1">2.7.7.65</ecNumber>
    </recommendedName>
</protein>
<dbReference type="Pfam" id="PF00990">
    <property type="entry name" value="GGDEF"/>
    <property type="match status" value="1"/>
</dbReference>
<dbReference type="AlphaFoldDB" id="A0A7U3ZRM3"/>
<sequence>MKAYLVKSFKKFKDDALSKLLYDLGKLLLGALIPYLLLQYLPNTNSIVAKLNEKSAISYLNLIFIIVFVIVLTALIVTYLTNKRYNLIKKDLNTDELTGIPNNRALTNELKEVIDWAKTSNSQFSVILIDIDDFKSFNTTYGLTVADQILIKLANLLKSDSRITDKLFRQHVKGDEFVIIARNTNLQNAILAANRKKNTIAETDIEIHEHNQVFKLTVCCGVTEYTNNDTPEAILERGFKAMKNAKGVSGKNSVKSLI</sequence>
<evidence type="ECO:0000256" key="2">
    <source>
        <dbReference type="ARBA" id="ARBA00034247"/>
    </source>
</evidence>
<dbReference type="RefSeq" id="WP_013931281.1">
    <property type="nucleotide sequence ID" value="NC_015704.1"/>
</dbReference>
<dbReference type="Gene3D" id="3.30.70.270">
    <property type="match status" value="1"/>
</dbReference>
<dbReference type="NCBIfam" id="TIGR00254">
    <property type="entry name" value="GGDEF"/>
    <property type="match status" value="1"/>
</dbReference>
<keyword evidence="5" id="KW-0614">Plasmid</keyword>